<sequence>MPDPDTPAPHPASTSALHGALPLEAAGTRLWLRPDGTVWWPEQATLFAADLHLGKGAAFRAGGLPLPAGSSPAALDGLDAGARAC</sequence>
<feature type="non-terminal residue" evidence="1">
    <location>
        <position position="85"/>
    </location>
</feature>
<protein>
    <recommendedName>
        <fullName evidence="3">DEAD/DEAH box helicase</fullName>
    </recommendedName>
</protein>
<keyword evidence="2" id="KW-1185">Reference proteome</keyword>
<comment type="caution">
    <text evidence="1">The sequence shown here is derived from an EMBL/GenBank/DDBJ whole genome shotgun (WGS) entry which is preliminary data.</text>
</comment>
<evidence type="ECO:0008006" key="3">
    <source>
        <dbReference type="Google" id="ProtNLM"/>
    </source>
</evidence>
<proteinExistence type="predicted"/>
<dbReference type="AlphaFoldDB" id="A0A643F8T5"/>
<accession>A0A643F8T5</accession>
<evidence type="ECO:0000313" key="1">
    <source>
        <dbReference type="EMBL" id="KAB0577084.1"/>
    </source>
</evidence>
<gene>
    <name evidence="1" type="ORF">F7Q92_16845</name>
</gene>
<organism evidence="1 2">
    <name type="scientific">Ideonella dechloratans</name>
    <dbReference type="NCBI Taxonomy" id="36863"/>
    <lineage>
        <taxon>Bacteria</taxon>
        <taxon>Pseudomonadati</taxon>
        <taxon>Pseudomonadota</taxon>
        <taxon>Betaproteobacteria</taxon>
        <taxon>Burkholderiales</taxon>
        <taxon>Sphaerotilaceae</taxon>
        <taxon>Ideonella</taxon>
    </lineage>
</organism>
<dbReference type="EMBL" id="VZPB01000050">
    <property type="protein sequence ID" value="KAB0577084.1"/>
    <property type="molecule type" value="Genomic_DNA"/>
</dbReference>
<dbReference type="Proteomes" id="UP000430120">
    <property type="component" value="Unassembled WGS sequence"/>
</dbReference>
<reference evidence="1 2" key="1">
    <citation type="submission" date="2019-09" db="EMBL/GenBank/DDBJ databases">
        <title>Draft genome sequences of 48 bacterial type strains from the CCUG.</title>
        <authorList>
            <person name="Tunovic T."/>
            <person name="Pineiro-Iglesias B."/>
            <person name="Unosson C."/>
            <person name="Inganas E."/>
            <person name="Ohlen M."/>
            <person name="Cardew S."/>
            <person name="Jensie-Markopoulos S."/>
            <person name="Salva-Serra F."/>
            <person name="Jaen-Luchoro D."/>
            <person name="Karlsson R."/>
            <person name="Svensson-Stadler L."/>
            <person name="Chun J."/>
            <person name="Moore E."/>
        </authorList>
    </citation>
    <scope>NUCLEOTIDE SEQUENCE [LARGE SCALE GENOMIC DNA]</scope>
    <source>
        <strain evidence="1 2">CCUG 30977</strain>
    </source>
</reference>
<evidence type="ECO:0000313" key="2">
    <source>
        <dbReference type="Proteomes" id="UP000430120"/>
    </source>
</evidence>
<name>A0A643F8T5_IDEDE</name>